<keyword evidence="4" id="KW-0443">Lipid metabolism</keyword>
<keyword evidence="6" id="KW-1133">Transmembrane helix</keyword>
<dbReference type="Proteomes" id="UP000005954">
    <property type="component" value="Unassembled WGS sequence"/>
</dbReference>
<evidence type="ECO:0000259" key="7">
    <source>
        <dbReference type="SMART" id="SM00563"/>
    </source>
</evidence>
<keyword evidence="2" id="KW-0444">Lipid biosynthesis</keyword>
<keyword evidence="6" id="KW-0812">Transmembrane</keyword>
<keyword evidence="3 8" id="KW-0808">Transferase</keyword>
<keyword evidence="6" id="KW-0472">Membrane</keyword>
<feature type="domain" description="Phospholipid/glycerol acyltransferase" evidence="7">
    <location>
        <begin position="90"/>
        <end position="205"/>
    </location>
</feature>
<accession>A3SPL2</accession>
<dbReference type="eggNOG" id="COG0204">
    <property type="taxonomic scope" value="Bacteria"/>
</dbReference>
<dbReference type="EMBL" id="AALY01000002">
    <property type="protein sequence ID" value="EAP76402.1"/>
    <property type="molecule type" value="Genomic_DNA"/>
</dbReference>
<evidence type="ECO:0000256" key="2">
    <source>
        <dbReference type="ARBA" id="ARBA00022516"/>
    </source>
</evidence>
<dbReference type="PANTHER" id="PTHR10434">
    <property type="entry name" value="1-ACYL-SN-GLYCEROL-3-PHOSPHATE ACYLTRANSFERASE"/>
    <property type="match status" value="1"/>
</dbReference>
<proteinExistence type="predicted"/>
<comment type="caution">
    <text evidence="8">The sequence shown here is derived from an EMBL/GenBank/DDBJ whole genome shotgun (WGS) entry which is preliminary data.</text>
</comment>
<comment type="pathway">
    <text evidence="1">Lipid metabolism.</text>
</comment>
<dbReference type="Pfam" id="PF01553">
    <property type="entry name" value="Acyltransferase"/>
    <property type="match status" value="1"/>
</dbReference>
<feature type="transmembrane region" description="Helical" evidence="6">
    <location>
        <begin position="28"/>
        <end position="48"/>
    </location>
</feature>
<organism evidence="8 9">
    <name type="scientific">Roseovarius nubinhibens (strain ATCC BAA-591 / DSM 15170 / ISM)</name>
    <dbReference type="NCBI Taxonomy" id="89187"/>
    <lineage>
        <taxon>Bacteria</taxon>
        <taxon>Pseudomonadati</taxon>
        <taxon>Pseudomonadota</taxon>
        <taxon>Alphaproteobacteria</taxon>
        <taxon>Rhodobacterales</taxon>
        <taxon>Roseobacteraceae</taxon>
        <taxon>Roseovarius</taxon>
    </lineage>
</organism>
<dbReference type="CDD" id="cd07989">
    <property type="entry name" value="LPLAT_AGPAT-like"/>
    <property type="match status" value="1"/>
</dbReference>
<evidence type="ECO:0000256" key="4">
    <source>
        <dbReference type="ARBA" id="ARBA00023098"/>
    </source>
</evidence>
<dbReference type="OrthoDB" id="9806880at2"/>
<reference evidence="8 9" key="1">
    <citation type="submission" date="2005-12" db="EMBL/GenBank/DDBJ databases">
        <authorList>
            <person name="Moran M.A."/>
            <person name="Ferriera S."/>
            <person name="Johnson J."/>
            <person name="Kravitz S."/>
            <person name="Halpern A."/>
            <person name="Remington K."/>
            <person name="Beeson K."/>
            <person name="Tran B."/>
            <person name="Rogers Y.-H."/>
            <person name="Friedman R."/>
            <person name="Venter J.C."/>
        </authorList>
    </citation>
    <scope>NUCLEOTIDE SEQUENCE [LARGE SCALE GENOMIC DNA]</scope>
    <source>
        <strain evidence="9">ATCC BAA-591 / DSM 15170 / ISM</strain>
    </source>
</reference>
<evidence type="ECO:0000256" key="5">
    <source>
        <dbReference type="ARBA" id="ARBA00023315"/>
    </source>
</evidence>
<evidence type="ECO:0000313" key="8">
    <source>
        <dbReference type="EMBL" id="EAP76402.1"/>
    </source>
</evidence>
<dbReference type="GO" id="GO:0003841">
    <property type="term" value="F:1-acylglycerol-3-phosphate O-acyltransferase activity"/>
    <property type="evidence" value="ECO:0007669"/>
    <property type="project" value="TreeGrafter"/>
</dbReference>
<dbReference type="SMART" id="SM00563">
    <property type="entry name" value="PlsC"/>
    <property type="match status" value="1"/>
</dbReference>
<dbReference type="InterPro" id="IPR002123">
    <property type="entry name" value="Plipid/glycerol_acylTrfase"/>
</dbReference>
<evidence type="ECO:0000256" key="3">
    <source>
        <dbReference type="ARBA" id="ARBA00022679"/>
    </source>
</evidence>
<dbReference type="RefSeq" id="WP_009815227.1">
    <property type="nucleotide sequence ID" value="NZ_CH724156.1"/>
</dbReference>
<dbReference type="HOGENOM" id="CLU_027938_0_1_5"/>
<dbReference type="PANTHER" id="PTHR10434:SF64">
    <property type="entry name" value="1-ACYL-SN-GLYCEROL-3-PHOSPHATE ACYLTRANSFERASE-RELATED"/>
    <property type="match status" value="1"/>
</dbReference>
<dbReference type="GO" id="GO:0006654">
    <property type="term" value="P:phosphatidic acid biosynthetic process"/>
    <property type="evidence" value="ECO:0007669"/>
    <property type="project" value="TreeGrafter"/>
</dbReference>
<gene>
    <name evidence="8" type="ORF">ISM_16090</name>
</gene>
<evidence type="ECO:0000256" key="1">
    <source>
        <dbReference type="ARBA" id="ARBA00005189"/>
    </source>
</evidence>
<evidence type="ECO:0000313" key="9">
    <source>
        <dbReference type="Proteomes" id="UP000005954"/>
    </source>
</evidence>
<dbReference type="SUPFAM" id="SSF69593">
    <property type="entry name" value="Glycerol-3-phosphate (1)-acyltransferase"/>
    <property type="match status" value="1"/>
</dbReference>
<sequence>MNVTWDGGGDETPVRISAAGWLRVGLRALALSTILLAGVIVKLLLRLVEYPIFREKRPITPWVTRTVCRQALWVIGLRLRVIGRPMKMRGAWVANHASWLDIFVLNAVKSVYFVSKAEVAGWPGIGFLAKITGTVFIARDPRQAKAQTALFVERLRAGHRLVFFPEGTSTDGFRVLPFKTTLFQSFFTEELRGEMAIQPVSVVYHAPEGEDPRFYGWWGDMSFGAHLLKTLSAGRRGRVELRYHSPVKLADAVDRKALARELEEAVRGGMPEARRVAS</sequence>
<keyword evidence="9" id="KW-1185">Reference proteome</keyword>
<evidence type="ECO:0000256" key="6">
    <source>
        <dbReference type="SAM" id="Phobius"/>
    </source>
</evidence>
<dbReference type="STRING" id="89187.ISM_16090"/>
<name>A3SPL2_ROSNI</name>
<protein>
    <submittedName>
        <fullName evidence="8">Acyltransferase, putative</fullName>
    </submittedName>
</protein>
<dbReference type="AlphaFoldDB" id="A3SPL2"/>
<keyword evidence="5 8" id="KW-0012">Acyltransferase</keyword>